<dbReference type="GO" id="GO:0016020">
    <property type="term" value="C:membrane"/>
    <property type="evidence" value="ECO:0007669"/>
    <property type="project" value="UniProtKB-UniRule"/>
</dbReference>
<dbReference type="InterPro" id="IPR050330">
    <property type="entry name" value="Bact_OuterMem_StrucFunc"/>
</dbReference>
<evidence type="ECO:0000256" key="3">
    <source>
        <dbReference type="SAM" id="SignalP"/>
    </source>
</evidence>
<feature type="signal peptide" evidence="3">
    <location>
        <begin position="1"/>
        <end position="23"/>
    </location>
</feature>
<evidence type="ECO:0000256" key="2">
    <source>
        <dbReference type="SAM" id="MobiDB-lite"/>
    </source>
</evidence>
<feature type="compositionally biased region" description="Basic and acidic residues" evidence="2">
    <location>
        <begin position="154"/>
        <end position="179"/>
    </location>
</feature>
<reference evidence="5 6" key="1">
    <citation type="submission" date="2018-01" db="EMBL/GenBank/DDBJ databases">
        <title>Lactibacter flavus gen. nov., sp. nov., a novel bacterium of the family Propionibacteriaceae isolated from raw milk and dairy products.</title>
        <authorList>
            <person name="Wenning M."/>
            <person name="Breitenwieser F."/>
            <person name="Huptas C."/>
            <person name="von Neubeck M."/>
            <person name="Busse H.-J."/>
            <person name="Scherer S."/>
        </authorList>
    </citation>
    <scope>NUCLEOTIDE SEQUENCE [LARGE SCALE GENOMIC DNA]</scope>
    <source>
        <strain evidence="5 6">VG341</strain>
    </source>
</reference>
<organism evidence="5 6">
    <name type="scientific">Propioniciclava flava</name>
    <dbReference type="NCBI Taxonomy" id="2072026"/>
    <lineage>
        <taxon>Bacteria</taxon>
        <taxon>Bacillati</taxon>
        <taxon>Actinomycetota</taxon>
        <taxon>Actinomycetes</taxon>
        <taxon>Propionibacteriales</taxon>
        <taxon>Propionibacteriaceae</taxon>
        <taxon>Propioniciclava</taxon>
    </lineage>
</organism>
<feature type="region of interest" description="Disordered" evidence="2">
    <location>
        <begin position="147"/>
        <end position="179"/>
    </location>
</feature>
<keyword evidence="6" id="KW-1185">Reference proteome</keyword>
<dbReference type="PANTHER" id="PTHR30329:SF21">
    <property type="entry name" value="LIPOPROTEIN YIAD-RELATED"/>
    <property type="match status" value="1"/>
</dbReference>
<dbReference type="EMBL" id="PPCV01000013">
    <property type="protein sequence ID" value="RXW31148.1"/>
    <property type="molecule type" value="Genomic_DNA"/>
</dbReference>
<evidence type="ECO:0000256" key="1">
    <source>
        <dbReference type="PROSITE-ProRule" id="PRU00473"/>
    </source>
</evidence>
<accession>A0A4V1Q729</accession>
<gene>
    <name evidence="5" type="ORF">C1706_13675</name>
</gene>
<keyword evidence="3" id="KW-0732">Signal</keyword>
<dbReference type="SUPFAM" id="SSF103088">
    <property type="entry name" value="OmpA-like"/>
    <property type="match status" value="1"/>
</dbReference>
<dbReference type="Gene3D" id="3.30.1330.60">
    <property type="entry name" value="OmpA-like domain"/>
    <property type="match status" value="1"/>
</dbReference>
<feature type="chain" id="PRO_5020508328" evidence="3">
    <location>
        <begin position="24"/>
        <end position="179"/>
    </location>
</feature>
<dbReference type="PROSITE" id="PS51123">
    <property type="entry name" value="OMPA_2"/>
    <property type="match status" value="1"/>
</dbReference>
<dbReference type="Pfam" id="PF00691">
    <property type="entry name" value="OmpA"/>
    <property type="match status" value="1"/>
</dbReference>
<dbReference type="OrthoDB" id="3733095at2"/>
<name>A0A4V1Q729_9ACTN</name>
<dbReference type="InterPro" id="IPR036737">
    <property type="entry name" value="OmpA-like_sf"/>
</dbReference>
<protein>
    <submittedName>
        <fullName evidence="5">OmpA family protein</fullName>
    </submittedName>
</protein>
<dbReference type="CDD" id="cd07185">
    <property type="entry name" value="OmpA_C-like"/>
    <property type="match status" value="1"/>
</dbReference>
<dbReference type="AlphaFoldDB" id="A0A4V1Q729"/>
<evidence type="ECO:0000313" key="6">
    <source>
        <dbReference type="Proteomes" id="UP000290624"/>
    </source>
</evidence>
<proteinExistence type="predicted"/>
<dbReference type="InterPro" id="IPR006665">
    <property type="entry name" value="OmpA-like"/>
</dbReference>
<dbReference type="Proteomes" id="UP000290624">
    <property type="component" value="Unassembled WGS sequence"/>
</dbReference>
<keyword evidence="1" id="KW-0472">Membrane</keyword>
<dbReference type="PANTHER" id="PTHR30329">
    <property type="entry name" value="STATOR ELEMENT OF FLAGELLAR MOTOR COMPLEX"/>
    <property type="match status" value="1"/>
</dbReference>
<sequence length="179" mass="18526">MRRACAGAVALAASLILALPAAAEPLPTPSDAELAASIFPIDPKTAPIEARTRPVEERTTQGSEQVVTLSSDILFVFDKAELPKAGPAKIAELVQDVPQGAKVSVGGHTDSIGSAARNAALSQERAEAVAGAIRAARPDLALTVEGFAATKPVEPNEKGGEDNPEGRAKNRRVEIRYAG</sequence>
<evidence type="ECO:0000259" key="4">
    <source>
        <dbReference type="PROSITE" id="PS51123"/>
    </source>
</evidence>
<feature type="domain" description="OmpA-like" evidence="4">
    <location>
        <begin position="62"/>
        <end position="179"/>
    </location>
</feature>
<evidence type="ECO:0000313" key="5">
    <source>
        <dbReference type="EMBL" id="RXW31148.1"/>
    </source>
</evidence>
<comment type="caution">
    <text evidence="5">The sequence shown here is derived from an EMBL/GenBank/DDBJ whole genome shotgun (WGS) entry which is preliminary data.</text>
</comment>